<reference evidence="3" key="2">
    <citation type="submission" date="2020-09" db="EMBL/GenBank/DDBJ databases">
        <authorList>
            <person name="Sun Q."/>
            <person name="Ohkuma M."/>
        </authorList>
    </citation>
    <scope>NUCLEOTIDE SEQUENCE</scope>
    <source>
        <strain evidence="3">JCM 5069</strain>
    </source>
</reference>
<feature type="compositionally biased region" description="Low complexity" evidence="1">
    <location>
        <begin position="404"/>
        <end position="422"/>
    </location>
</feature>
<accession>A0A919L8U7</accession>
<organism evidence="3 4">
    <name type="scientific">Streptomyces sulfonofaciens</name>
    <dbReference type="NCBI Taxonomy" id="68272"/>
    <lineage>
        <taxon>Bacteria</taxon>
        <taxon>Bacillati</taxon>
        <taxon>Actinomycetota</taxon>
        <taxon>Actinomycetes</taxon>
        <taxon>Kitasatosporales</taxon>
        <taxon>Streptomycetaceae</taxon>
        <taxon>Streptomyces</taxon>
    </lineage>
</organism>
<protein>
    <submittedName>
        <fullName evidence="3">Uncharacterized protein</fullName>
    </submittedName>
</protein>
<evidence type="ECO:0000313" key="3">
    <source>
        <dbReference type="EMBL" id="GHH88960.1"/>
    </source>
</evidence>
<name>A0A919L8U7_9ACTN</name>
<dbReference type="Proteomes" id="UP000603708">
    <property type="component" value="Unassembled WGS sequence"/>
</dbReference>
<keyword evidence="2" id="KW-0812">Transmembrane</keyword>
<reference evidence="3" key="1">
    <citation type="journal article" date="2014" name="Int. J. Syst. Evol. Microbiol.">
        <title>Complete genome sequence of Corynebacterium casei LMG S-19264T (=DSM 44701T), isolated from a smear-ripened cheese.</title>
        <authorList>
            <consortium name="US DOE Joint Genome Institute (JGI-PGF)"/>
            <person name="Walter F."/>
            <person name="Albersmeier A."/>
            <person name="Kalinowski J."/>
            <person name="Ruckert C."/>
        </authorList>
    </citation>
    <scope>NUCLEOTIDE SEQUENCE</scope>
    <source>
        <strain evidence="3">JCM 5069</strain>
    </source>
</reference>
<dbReference type="RefSeq" id="WP_189939224.1">
    <property type="nucleotide sequence ID" value="NZ_BNCD01000047.1"/>
</dbReference>
<feature type="region of interest" description="Disordered" evidence="1">
    <location>
        <begin position="358"/>
        <end position="470"/>
    </location>
</feature>
<proteinExistence type="predicted"/>
<feature type="region of interest" description="Disordered" evidence="1">
    <location>
        <begin position="109"/>
        <end position="130"/>
    </location>
</feature>
<dbReference type="EMBL" id="BNCD01000047">
    <property type="protein sequence ID" value="GHH88960.1"/>
    <property type="molecule type" value="Genomic_DNA"/>
</dbReference>
<keyword evidence="2" id="KW-1133">Transmembrane helix</keyword>
<comment type="caution">
    <text evidence="3">The sequence shown here is derived from an EMBL/GenBank/DDBJ whole genome shotgun (WGS) entry which is preliminary data.</text>
</comment>
<feature type="compositionally biased region" description="Basic and acidic residues" evidence="1">
    <location>
        <begin position="117"/>
        <end position="130"/>
    </location>
</feature>
<evidence type="ECO:0000313" key="4">
    <source>
        <dbReference type="Proteomes" id="UP000603708"/>
    </source>
</evidence>
<feature type="region of interest" description="Disordered" evidence="1">
    <location>
        <begin position="639"/>
        <end position="658"/>
    </location>
</feature>
<feature type="compositionally biased region" description="Gly residues" evidence="1">
    <location>
        <begin position="374"/>
        <end position="403"/>
    </location>
</feature>
<keyword evidence="4" id="KW-1185">Reference proteome</keyword>
<evidence type="ECO:0000256" key="1">
    <source>
        <dbReference type="SAM" id="MobiDB-lite"/>
    </source>
</evidence>
<dbReference type="AlphaFoldDB" id="A0A919L8U7"/>
<keyword evidence="2" id="KW-0472">Membrane</keyword>
<feature type="transmembrane region" description="Helical" evidence="2">
    <location>
        <begin position="191"/>
        <end position="218"/>
    </location>
</feature>
<evidence type="ECO:0000256" key="2">
    <source>
        <dbReference type="SAM" id="Phobius"/>
    </source>
</evidence>
<gene>
    <name evidence="3" type="ORF">GCM10018793_70510</name>
</gene>
<feature type="compositionally biased region" description="Basic and acidic residues" evidence="1">
    <location>
        <begin position="423"/>
        <end position="435"/>
    </location>
</feature>
<sequence length="658" mass="67788">MDSDPTPGDIDEMNRVRDRYRSIGDQAEVALDFLKKGGQVETGRGEAMDKLRERIDDLPDKLQKTVTSYHDAAEAYTTYGPKLVEAQDLLDKAMDQALDVADQARQSVAPLPDDATDQQKSDAKKQQDQIDRANDSLTAAKDLAQQARSMRETAQRACADVLDRAAGEAIPERNIFQKIADFFKDFPFVQILLGALIAITSVFFPVVGALLGGALFAFTTVVGAASGTLTLGDVLTGLLGIIPGGGLLKLGGKAATALGGVAKSLPGVAKFADGAGGVIGKVSGSITKVGDSLKNSTTLQGVLNHPVTQIGRKAAEDGAEEAAGEAASEVIQGQPLDAGAIAGAGAVGLAGGALGAGAKKSPFPQKGSAAAPSGGTGTRTLPGGGKGRGRTGAGASSGAGPSSGAGASPATPGGTGTRAVPGDNDKPFLTEDQIIKKITGTAGRPNEATDHSGRVPGNEPRRTLGGFPFGDGTLNGAKNIISRPEVLTLKDRQGQDVQVAVHLNATLSTGNEVVTETAAKDRNVPLASTVNIKVSHFHLTARPLSDQNLIDAHGASQATADNSVHLGASNEHRGFDNRDGNIDNLATSLNVDKDDLVKALDDRFGSVTDVGNRFHDDVQQAVLHGSKVPNVTVNIAGDKTFPFRGDRNRQPDEGAGRP</sequence>
<feature type="compositionally biased region" description="Basic and acidic residues" evidence="1">
    <location>
        <begin position="644"/>
        <end position="658"/>
    </location>
</feature>